<keyword evidence="1" id="KW-1133">Transmembrane helix</keyword>
<dbReference type="RefSeq" id="WP_141108482.1">
    <property type="nucleotide sequence ID" value="NZ_CP056117.1"/>
</dbReference>
<dbReference type="EMBL" id="CP056117">
    <property type="protein sequence ID" value="QKZ99005.1"/>
    <property type="molecule type" value="Genomic_DNA"/>
</dbReference>
<evidence type="ECO:0000313" key="3">
    <source>
        <dbReference type="Proteomes" id="UP000509421"/>
    </source>
</evidence>
<reference evidence="2 3" key="1">
    <citation type="submission" date="2020-06" db="EMBL/GenBank/DDBJ databases">
        <title>Long-read sequencing of DSM26481-BlokeschLab.</title>
        <authorList>
            <person name="Blokesch M."/>
        </authorList>
    </citation>
    <scope>NUCLEOTIDE SEQUENCE [LARGE SCALE GENOMIC DNA]</scope>
    <source>
        <strain evidence="2 3">DSM 26481</strain>
    </source>
</reference>
<accession>A0A7H8UGS5</accession>
<feature type="transmembrane region" description="Helical" evidence="1">
    <location>
        <begin position="66"/>
        <end position="87"/>
    </location>
</feature>
<dbReference type="PROSITE" id="PS51257">
    <property type="entry name" value="PROKAR_LIPOPROTEIN"/>
    <property type="match status" value="1"/>
</dbReference>
<evidence type="ECO:0008006" key="4">
    <source>
        <dbReference type="Google" id="ProtNLM"/>
    </source>
</evidence>
<name>A0A7H8UGS5_ENTCL</name>
<keyword evidence="1" id="KW-0472">Membrane</keyword>
<keyword evidence="1" id="KW-0812">Transmembrane</keyword>
<gene>
    <name evidence="2" type="ORF">HWQ14_15660</name>
</gene>
<dbReference type="AlphaFoldDB" id="A0A7H8UGS5"/>
<feature type="transmembrane region" description="Helical" evidence="1">
    <location>
        <begin position="39"/>
        <end position="60"/>
    </location>
</feature>
<evidence type="ECO:0000313" key="2">
    <source>
        <dbReference type="EMBL" id="QKZ99005.1"/>
    </source>
</evidence>
<sequence>MGNKFKYCHNLKKIAVFLPLTIGGFLFVNSLFSCSMNLWAGSGYLFTGLGLTIFFVRWLLWGDLDFTSGGVMLTVGFALGIISVFTGSKALDPAYNKLRVDIYSVFVEASLTCKGGSQPYINAARSCGVAPILDIMDLNYQLAKARYLNPTTSIVDGVYHSTDGVKVDPCLVNYYKLSSQCPDAFVQLKIDHPELTSPEYFKQCSSLWGMIRGWIGRLF</sequence>
<protein>
    <recommendedName>
        <fullName evidence="4">Transmembrane protein</fullName>
    </recommendedName>
</protein>
<organism evidence="2 3">
    <name type="scientific">Enterobacter cloacae</name>
    <dbReference type="NCBI Taxonomy" id="550"/>
    <lineage>
        <taxon>Bacteria</taxon>
        <taxon>Pseudomonadati</taxon>
        <taxon>Pseudomonadota</taxon>
        <taxon>Gammaproteobacteria</taxon>
        <taxon>Enterobacterales</taxon>
        <taxon>Enterobacteriaceae</taxon>
        <taxon>Enterobacter</taxon>
        <taxon>Enterobacter cloacae complex</taxon>
    </lineage>
</organism>
<evidence type="ECO:0000256" key="1">
    <source>
        <dbReference type="SAM" id="Phobius"/>
    </source>
</evidence>
<feature type="transmembrane region" description="Helical" evidence="1">
    <location>
        <begin position="14"/>
        <end position="32"/>
    </location>
</feature>
<dbReference type="Proteomes" id="UP000509421">
    <property type="component" value="Chromosome"/>
</dbReference>
<proteinExistence type="predicted"/>